<dbReference type="EMBL" id="JAAGWK010000030">
    <property type="protein sequence ID" value="NEL56083.1"/>
    <property type="molecule type" value="Genomic_DNA"/>
</dbReference>
<evidence type="ECO:0000256" key="1">
    <source>
        <dbReference type="SAM" id="MobiDB-lite"/>
    </source>
</evidence>
<protein>
    <submittedName>
        <fullName evidence="2">Uncharacterized protein</fullName>
    </submittedName>
</protein>
<gene>
    <name evidence="2" type="ORF">G1H19_19085</name>
</gene>
<comment type="caution">
    <text evidence="2">The sequence shown here is derived from an EMBL/GenBank/DDBJ whole genome shotgun (WGS) entry which is preliminary data.</text>
</comment>
<dbReference type="AlphaFoldDB" id="A0A7K3WKM4"/>
<keyword evidence="3" id="KW-1185">Reference proteome</keyword>
<feature type="region of interest" description="Disordered" evidence="1">
    <location>
        <begin position="175"/>
        <end position="200"/>
    </location>
</feature>
<sequence length="200" mass="21444">MWTTHHPGSDDDHDAFLRRMQAPENEVPVVVPLTLVMARRDDVAVVLTPWLVYSTGVRVTLVVRTRESGTDLNDLFWHSAGTSSADGFRLGVEFADGRWTASTGGPPGGEVVLNTAGGSGGDRSVEQDWWLYPVPPPGPLTVAIRCGAAGIDETVVTVDATPLATAAAAVEELWPWTPPTPPDQRAPEPPTLPADSWFAR</sequence>
<proteinExistence type="predicted"/>
<feature type="compositionally biased region" description="Pro residues" evidence="1">
    <location>
        <begin position="176"/>
        <end position="192"/>
    </location>
</feature>
<name>A0A7K3WKM4_9ACTN</name>
<accession>A0A7K3WKM4</accession>
<dbReference type="Proteomes" id="UP000470470">
    <property type="component" value="Unassembled WGS sequence"/>
</dbReference>
<reference evidence="2 3" key="1">
    <citation type="submission" date="2020-02" db="EMBL/GenBank/DDBJ databases">
        <title>The whole genome sequence of CPCC 205119.</title>
        <authorList>
            <person name="Jiang Z."/>
        </authorList>
    </citation>
    <scope>NUCLEOTIDE SEQUENCE [LARGE SCALE GENOMIC DNA]</scope>
    <source>
        <strain evidence="2 3">CPCC 205119</strain>
    </source>
</reference>
<organism evidence="2 3">
    <name type="scientific">Goekera deserti</name>
    <dbReference type="NCBI Taxonomy" id="2497753"/>
    <lineage>
        <taxon>Bacteria</taxon>
        <taxon>Bacillati</taxon>
        <taxon>Actinomycetota</taxon>
        <taxon>Actinomycetes</taxon>
        <taxon>Geodermatophilales</taxon>
        <taxon>Geodermatophilaceae</taxon>
        <taxon>Goekera</taxon>
    </lineage>
</organism>
<evidence type="ECO:0000313" key="2">
    <source>
        <dbReference type="EMBL" id="NEL56083.1"/>
    </source>
</evidence>
<dbReference type="RefSeq" id="WP_152727308.1">
    <property type="nucleotide sequence ID" value="NZ_JAABOZ010000001.1"/>
</dbReference>
<evidence type="ECO:0000313" key="3">
    <source>
        <dbReference type="Proteomes" id="UP000470470"/>
    </source>
</evidence>